<evidence type="ECO:0000313" key="4">
    <source>
        <dbReference type="Proteomes" id="UP001595379"/>
    </source>
</evidence>
<dbReference type="Pfam" id="PF14497">
    <property type="entry name" value="GST_C_3"/>
    <property type="match status" value="1"/>
</dbReference>
<dbReference type="InterPro" id="IPR004046">
    <property type="entry name" value="GST_C"/>
</dbReference>
<dbReference type="Gene3D" id="1.20.1050.10">
    <property type="match status" value="1"/>
</dbReference>
<dbReference type="InterPro" id="IPR010987">
    <property type="entry name" value="Glutathione-S-Trfase_C-like"/>
</dbReference>
<proteinExistence type="predicted"/>
<dbReference type="RefSeq" id="WP_343163485.1">
    <property type="nucleotide sequence ID" value="NZ_JBHRSV010000001.1"/>
</dbReference>
<dbReference type="SFLD" id="SFLDG01151">
    <property type="entry name" value="Main.2:_Nu-like"/>
    <property type="match status" value="1"/>
</dbReference>
<keyword evidence="4" id="KW-1185">Reference proteome</keyword>
<dbReference type="CDD" id="cd03048">
    <property type="entry name" value="GST_N_Ure2p_like"/>
    <property type="match status" value="1"/>
</dbReference>
<feature type="domain" description="GST C-terminal" evidence="2">
    <location>
        <begin position="94"/>
        <end position="222"/>
    </location>
</feature>
<dbReference type="SUPFAM" id="SSF52833">
    <property type="entry name" value="Thioredoxin-like"/>
    <property type="match status" value="1"/>
</dbReference>
<dbReference type="Gene3D" id="3.40.30.10">
    <property type="entry name" value="Glutaredoxin"/>
    <property type="match status" value="1"/>
</dbReference>
<dbReference type="InterPro" id="IPR036249">
    <property type="entry name" value="Thioredoxin-like_sf"/>
</dbReference>
<dbReference type="InterPro" id="IPR036282">
    <property type="entry name" value="Glutathione-S-Trfase_C_sf"/>
</dbReference>
<evidence type="ECO:0000313" key="3">
    <source>
        <dbReference type="EMBL" id="MFC2924807.1"/>
    </source>
</evidence>
<dbReference type="SFLD" id="SFLDG00358">
    <property type="entry name" value="Main_(cytGST)"/>
    <property type="match status" value="1"/>
</dbReference>
<dbReference type="SFLD" id="SFLDS00019">
    <property type="entry name" value="Glutathione_Transferase_(cytos"/>
    <property type="match status" value="1"/>
</dbReference>
<dbReference type="Proteomes" id="UP001595379">
    <property type="component" value="Unassembled WGS sequence"/>
</dbReference>
<dbReference type="PROSITE" id="PS50404">
    <property type="entry name" value="GST_NTER"/>
    <property type="match status" value="1"/>
</dbReference>
<dbReference type="PROSITE" id="PS50405">
    <property type="entry name" value="GST_CTER"/>
    <property type="match status" value="1"/>
</dbReference>
<dbReference type="PANTHER" id="PTHR44051:SF19">
    <property type="entry name" value="DISULFIDE-BOND OXIDOREDUCTASE YFCG"/>
    <property type="match status" value="1"/>
</dbReference>
<dbReference type="InterPro" id="IPR040079">
    <property type="entry name" value="Glutathione_S-Trfase"/>
</dbReference>
<dbReference type="InterPro" id="IPR004045">
    <property type="entry name" value="Glutathione_S-Trfase_N"/>
</dbReference>
<dbReference type="Pfam" id="PF02798">
    <property type="entry name" value="GST_N"/>
    <property type="match status" value="1"/>
</dbReference>
<feature type="domain" description="GST N-terminal" evidence="1">
    <location>
        <begin position="4"/>
        <end position="91"/>
    </location>
</feature>
<dbReference type="EMBL" id="JBHRSV010000001">
    <property type="protein sequence ID" value="MFC2924807.1"/>
    <property type="molecule type" value="Genomic_DNA"/>
</dbReference>
<organism evidence="3 4">
    <name type="scientific">Hyphobacterium vulgare</name>
    <dbReference type="NCBI Taxonomy" id="1736751"/>
    <lineage>
        <taxon>Bacteria</taxon>
        <taxon>Pseudomonadati</taxon>
        <taxon>Pseudomonadota</taxon>
        <taxon>Alphaproteobacteria</taxon>
        <taxon>Maricaulales</taxon>
        <taxon>Maricaulaceae</taxon>
        <taxon>Hyphobacterium</taxon>
    </lineage>
</organism>
<evidence type="ECO:0000259" key="1">
    <source>
        <dbReference type="PROSITE" id="PS50404"/>
    </source>
</evidence>
<name>A0ABV6ZTR3_9PROT</name>
<accession>A0ABV6ZTR3</accession>
<gene>
    <name evidence="3" type="ORF">ACFOOR_01670</name>
</gene>
<comment type="caution">
    <text evidence="3">The sequence shown here is derived from an EMBL/GenBank/DDBJ whole genome shotgun (WGS) entry which is preliminary data.</text>
</comment>
<dbReference type="PANTHER" id="PTHR44051">
    <property type="entry name" value="GLUTATHIONE S-TRANSFERASE-RELATED"/>
    <property type="match status" value="1"/>
</dbReference>
<protein>
    <submittedName>
        <fullName evidence="3">Glutathione S-transferase family protein</fullName>
    </submittedName>
</protein>
<evidence type="ECO:0000259" key="2">
    <source>
        <dbReference type="PROSITE" id="PS50405"/>
    </source>
</evidence>
<dbReference type="SUPFAM" id="SSF47616">
    <property type="entry name" value="GST C-terminal domain-like"/>
    <property type="match status" value="1"/>
</dbReference>
<reference evidence="4" key="1">
    <citation type="journal article" date="2019" name="Int. J. Syst. Evol. Microbiol.">
        <title>The Global Catalogue of Microorganisms (GCM) 10K type strain sequencing project: providing services to taxonomists for standard genome sequencing and annotation.</title>
        <authorList>
            <consortium name="The Broad Institute Genomics Platform"/>
            <consortium name="The Broad Institute Genome Sequencing Center for Infectious Disease"/>
            <person name="Wu L."/>
            <person name="Ma J."/>
        </authorList>
    </citation>
    <scope>NUCLEOTIDE SEQUENCE [LARGE SCALE GENOMIC DNA]</scope>
    <source>
        <strain evidence="4">KCTC 52487</strain>
    </source>
</reference>
<sequence>MPDQKPIELYYWPTPNGWKVSIALEEMALPYVLKPVNIGAGEQFEPGFLAISPNGRMPAIIDPDGPDGEPISVFESGAILQYLARKSGRFHGSNAREQAAVEQWLFWQMGGLGPMAGQAHHFRSYAPKIEPDLSKLEYGKTRYTNEVNRLYGVLERGLSDGRDFIAGPYSIADMAIWPWILPEGQGQNLDDFPKLKAWVDRVWERPGVQAGRKLGKDLRSNLGADDKKAEEARKILFGQRAT</sequence>